<feature type="domain" description="Major facilitator superfamily (MFS) profile" evidence="8">
    <location>
        <begin position="11"/>
        <end position="397"/>
    </location>
</feature>
<evidence type="ECO:0000256" key="5">
    <source>
        <dbReference type="ARBA" id="ARBA00022989"/>
    </source>
</evidence>
<dbReference type="Gene3D" id="1.20.1250.20">
    <property type="entry name" value="MFS general substrate transporter like domains"/>
    <property type="match status" value="1"/>
</dbReference>
<evidence type="ECO:0000256" key="1">
    <source>
        <dbReference type="ARBA" id="ARBA00004651"/>
    </source>
</evidence>
<evidence type="ECO:0000256" key="2">
    <source>
        <dbReference type="ARBA" id="ARBA00022448"/>
    </source>
</evidence>
<feature type="transmembrane region" description="Helical" evidence="7">
    <location>
        <begin position="77"/>
        <end position="95"/>
    </location>
</feature>
<feature type="transmembrane region" description="Helical" evidence="7">
    <location>
        <begin position="46"/>
        <end position="65"/>
    </location>
</feature>
<keyword evidence="3" id="KW-1003">Cell membrane</keyword>
<evidence type="ECO:0000256" key="4">
    <source>
        <dbReference type="ARBA" id="ARBA00022692"/>
    </source>
</evidence>
<evidence type="ECO:0000256" key="3">
    <source>
        <dbReference type="ARBA" id="ARBA00022475"/>
    </source>
</evidence>
<name>A0A9X2FKQ6_9LACO</name>
<dbReference type="InterPro" id="IPR020846">
    <property type="entry name" value="MFS_dom"/>
</dbReference>
<feature type="transmembrane region" description="Helical" evidence="7">
    <location>
        <begin position="307"/>
        <end position="329"/>
    </location>
</feature>
<comment type="subcellular location">
    <subcellularLocation>
        <location evidence="1">Cell membrane</location>
        <topology evidence="1">Multi-pass membrane protein</topology>
    </subcellularLocation>
</comment>
<feature type="transmembrane region" description="Helical" evidence="7">
    <location>
        <begin position="282"/>
        <end position="301"/>
    </location>
</feature>
<dbReference type="PANTHER" id="PTHR23517">
    <property type="entry name" value="RESISTANCE PROTEIN MDTM, PUTATIVE-RELATED-RELATED"/>
    <property type="match status" value="1"/>
</dbReference>
<dbReference type="InterPro" id="IPR011701">
    <property type="entry name" value="MFS"/>
</dbReference>
<feature type="transmembrane region" description="Helical" evidence="7">
    <location>
        <begin position="107"/>
        <end position="125"/>
    </location>
</feature>
<dbReference type="GO" id="GO:0005886">
    <property type="term" value="C:plasma membrane"/>
    <property type="evidence" value="ECO:0007669"/>
    <property type="project" value="UniProtKB-SubCell"/>
</dbReference>
<organism evidence="9 10">
    <name type="scientific">Ligilactobacillus ubinensis</name>
    <dbReference type="NCBI Taxonomy" id="2876789"/>
    <lineage>
        <taxon>Bacteria</taxon>
        <taxon>Bacillati</taxon>
        <taxon>Bacillota</taxon>
        <taxon>Bacilli</taxon>
        <taxon>Lactobacillales</taxon>
        <taxon>Lactobacillaceae</taxon>
        <taxon>Ligilactobacillus</taxon>
    </lineage>
</organism>
<keyword evidence="5 7" id="KW-1133">Transmembrane helix</keyword>
<evidence type="ECO:0000259" key="8">
    <source>
        <dbReference type="PROSITE" id="PS50850"/>
    </source>
</evidence>
<dbReference type="Proteomes" id="UP001139006">
    <property type="component" value="Unassembled WGS sequence"/>
</dbReference>
<dbReference type="AlphaFoldDB" id="A0A9X2FKQ6"/>
<feature type="transmembrane region" description="Helical" evidence="7">
    <location>
        <begin position="12"/>
        <end position="40"/>
    </location>
</feature>
<feature type="transmembrane region" description="Helical" evidence="7">
    <location>
        <begin position="341"/>
        <end position="362"/>
    </location>
</feature>
<dbReference type="Pfam" id="PF07690">
    <property type="entry name" value="MFS_1"/>
    <property type="match status" value="1"/>
</dbReference>
<feature type="transmembrane region" description="Helical" evidence="7">
    <location>
        <begin position="137"/>
        <end position="161"/>
    </location>
</feature>
<keyword evidence="4 7" id="KW-0812">Transmembrane</keyword>
<proteinExistence type="predicted"/>
<dbReference type="EMBL" id="JAIULA010000011">
    <property type="protein sequence ID" value="MCP0887065.1"/>
    <property type="molecule type" value="Genomic_DNA"/>
</dbReference>
<gene>
    <name evidence="9" type="ORF">LB941_06915</name>
</gene>
<feature type="transmembrane region" description="Helical" evidence="7">
    <location>
        <begin position="167"/>
        <end position="184"/>
    </location>
</feature>
<evidence type="ECO:0000313" key="10">
    <source>
        <dbReference type="Proteomes" id="UP001139006"/>
    </source>
</evidence>
<reference evidence="9 10" key="1">
    <citation type="journal article" date="2023" name="Int. J. Syst. Evol. Microbiol.">
        <title>Ligilactobacillus ubinensis sp. nov., a novel species isolated from the wild ferment of a durian fruit (Durio zibethinus).</title>
        <authorList>
            <person name="Heng Y.C."/>
            <person name="Menon N."/>
            <person name="Chen B."/>
            <person name="Loo B.Z.L."/>
            <person name="Wong G.W.J."/>
            <person name="Lim A.C.H."/>
            <person name="Silvaraju S."/>
            <person name="Kittelmann S."/>
        </authorList>
    </citation>
    <scope>NUCLEOTIDE SEQUENCE [LARGE SCALE GENOMIC DNA]</scope>
    <source>
        <strain evidence="9 10">WILCCON 0076</strain>
    </source>
</reference>
<dbReference type="GO" id="GO:0022857">
    <property type="term" value="F:transmembrane transporter activity"/>
    <property type="evidence" value="ECO:0007669"/>
    <property type="project" value="InterPro"/>
</dbReference>
<dbReference type="InterPro" id="IPR036259">
    <property type="entry name" value="MFS_trans_sf"/>
</dbReference>
<comment type="caution">
    <text evidence="9">The sequence shown here is derived from an EMBL/GenBank/DDBJ whole genome shotgun (WGS) entry which is preliminary data.</text>
</comment>
<keyword evidence="6 7" id="KW-0472">Membrane</keyword>
<dbReference type="InterPro" id="IPR050171">
    <property type="entry name" value="MFS_Transporters"/>
</dbReference>
<dbReference type="PANTHER" id="PTHR23517:SF3">
    <property type="entry name" value="INTEGRAL MEMBRANE TRANSPORT PROTEIN"/>
    <property type="match status" value="1"/>
</dbReference>
<dbReference type="PROSITE" id="PS50850">
    <property type="entry name" value="MFS"/>
    <property type="match status" value="1"/>
</dbReference>
<evidence type="ECO:0000256" key="6">
    <source>
        <dbReference type="ARBA" id="ARBA00023136"/>
    </source>
</evidence>
<evidence type="ECO:0000313" key="9">
    <source>
        <dbReference type="EMBL" id="MCP0887065.1"/>
    </source>
</evidence>
<dbReference type="RefSeq" id="WP_253360609.1">
    <property type="nucleotide sequence ID" value="NZ_JAIULA010000011.1"/>
</dbReference>
<feature type="transmembrane region" description="Helical" evidence="7">
    <location>
        <begin position="374"/>
        <end position="394"/>
    </location>
</feature>
<sequence length="405" mass="43359">MTKVVTHKKGLLKFGILSISTMLQDAGAISVAVVGMVGAFSDHSTASVQALVTIPSFSMMLFILLNSLVVKYIGKRNTVIISLLLALIGGVGPAFTSSFTAIQVLRFIYGAGTGLYTPLAVSLLGDFFSGDELRNLLGIQAAVSSFGSSAMTFVAGLLVGIKWEASFWVYFLVVPVLITFVLTFPKNANNEQNTADNEQQVKQQSIAKSENKKLPALVIVGMLMLFVYFSTIMALYTDSGLAIKQLALSNQGFLGTSLSIAGLLSAVLSIAYGQIYKLFKHYTPVIFLVISSLGFVGMMHVSNMLMFTVFAVMISSSALLIPYVYSTVLDSAPDSSKNLTISLAMVLNNLGAYVSPYVLAFIGKTIGKTDPVSAFGICTVLMLILATVFFVLAISRKKDKVAIKD</sequence>
<feature type="transmembrane region" description="Helical" evidence="7">
    <location>
        <begin position="214"/>
        <end position="236"/>
    </location>
</feature>
<keyword evidence="2" id="KW-0813">Transport</keyword>
<dbReference type="SUPFAM" id="SSF103473">
    <property type="entry name" value="MFS general substrate transporter"/>
    <property type="match status" value="1"/>
</dbReference>
<keyword evidence="10" id="KW-1185">Reference proteome</keyword>
<evidence type="ECO:0000256" key="7">
    <source>
        <dbReference type="SAM" id="Phobius"/>
    </source>
</evidence>
<accession>A0A9X2FKQ6</accession>
<feature type="transmembrane region" description="Helical" evidence="7">
    <location>
        <begin position="256"/>
        <end position="275"/>
    </location>
</feature>
<protein>
    <submittedName>
        <fullName evidence="9">MFS transporter</fullName>
    </submittedName>
</protein>